<proteinExistence type="predicted"/>
<dbReference type="Proteomes" id="UP000252038">
    <property type="component" value="Chromosome"/>
</dbReference>
<sequence>MRIQTQDFYHGAALMQIVEHPSFKALNKASEKYGHYLINKDQHIFIKYSTAEESPWQFKLSPDDIVSLEKACRKKEPAWLCLVCGGVAICALNKAEMLVVFDFTSQTNWVKVTIPPRGQCRVAGSNGDLDYAIPSNAFPAKVFL</sequence>
<accession>A0A344UFG9</accession>
<organism evidence="1 2">
    <name type="scientific">Chromobacterium phragmitis</name>
    <dbReference type="NCBI Taxonomy" id="2202141"/>
    <lineage>
        <taxon>Bacteria</taxon>
        <taxon>Pseudomonadati</taxon>
        <taxon>Pseudomonadota</taxon>
        <taxon>Betaproteobacteria</taxon>
        <taxon>Neisseriales</taxon>
        <taxon>Chromobacteriaceae</taxon>
        <taxon>Chromobacterium</taxon>
    </lineage>
</organism>
<dbReference type="AlphaFoldDB" id="A0A344UFG9"/>
<evidence type="ECO:0000313" key="2">
    <source>
        <dbReference type="Proteomes" id="UP000252038"/>
    </source>
</evidence>
<dbReference type="RefSeq" id="WP_114072869.1">
    <property type="nucleotide sequence ID" value="NZ_CP029554.1"/>
</dbReference>
<gene>
    <name evidence="1" type="ORF">DK843_06710</name>
</gene>
<reference evidence="1 2" key="1">
    <citation type="submission" date="2018-05" db="EMBL/GenBank/DDBJ databases">
        <title>Genome sequencing, assembly and analysis of the novel insecticidal bacterium, Chromobacterium phragmitis.</title>
        <authorList>
            <person name="Sparks M.E."/>
            <person name="Blackburn M.B."/>
            <person name="Gundersen-Rindal D.E."/>
        </authorList>
    </citation>
    <scope>NUCLEOTIDE SEQUENCE [LARGE SCALE GENOMIC DNA]</scope>
    <source>
        <strain evidence="1">IIBBL 274-1</strain>
    </source>
</reference>
<evidence type="ECO:0000313" key="1">
    <source>
        <dbReference type="EMBL" id="AXE34017.1"/>
    </source>
</evidence>
<dbReference type="EMBL" id="CP029554">
    <property type="protein sequence ID" value="AXE34017.1"/>
    <property type="molecule type" value="Genomic_DNA"/>
</dbReference>
<protein>
    <submittedName>
        <fullName evidence="1">Uncharacterized protein</fullName>
    </submittedName>
</protein>
<dbReference type="KEGG" id="chrb:DK843_06710"/>
<name>A0A344UFG9_9NEIS</name>